<dbReference type="AlphaFoldDB" id="A0AAV4X203"/>
<dbReference type="Proteomes" id="UP001054945">
    <property type="component" value="Unassembled WGS sequence"/>
</dbReference>
<sequence length="101" mass="11597">MAQRGSVHHRKWSVSLKRQYQFKAAGSNCRETEINYASMSEADCSSDLPARKTAVLGKRQVFVTHFSSTPFSLALLNSDLFRVDRLLVMTVFKTRRSHYIK</sequence>
<keyword evidence="2" id="KW-1185">Reference proteome</keyword>
<comment type="caution">
    <text evidence="1">The sequence shown here is derived from an EMBL/GenBank/DDBJ whole genome shotgun (WGS) entry which is preliminary data.</text>
</comment>
<reference evidence="1 2" key="1">
    <citation type="submission" date="2021-06" db="EMBL/GenBank/DDBJ databases">
        <title>Caerostris extrusa draft genome.</title>
        <authorList>
            <person name="Kono N."/>
            <person name="Arakawa K."/>
        </authorList>
    </citation>
    <scope>NUCLEOTIDE SEQUENCE [LARGE SCALE GENOMIC DNA]</scope>
</reference>
<proteinExistence type="predicted"/>
<accession>A0AAV4X203</accession>
<evidence type="ECO:0000313" key="1">
    <source>
        <dbReference type="EMBL" id="GIY88547.1"/>
    </source>
</evidence>
<protein>
    <submittedName>
        <fullName evidence="1">Uncharacterized protein</fullName>
    </submittedName>
</protein>
<organism evidence="1 2">
    <name type="scientific">Caerostris extrusa</name>
    <name type="common">Bark spider</name>
    <name type="synonym">Caerostris bankana</name>
    <dbReference type="NCBI Taxonomy" id="172846"/>
    <lineage>
        <taxon>Eukaryota</taxon>
        <taxon>Metazoa</taxon>
        <taxon>Ecdysozoa</taxon>
        <taxon>Arthropoda</taxon>
        <taxon>Chelicerata</taxon>
        <taxon>Arachnida</taxon>
        <taxon>Araneae</taxon>
        <taxon>Araneomorphae</taxon>
        <taxon>Entelegynae</taxon>
        <taxon>Araneoidea</taxon>
        <taxon>Araneidae</taxon>
        <taxon>Caerostris</taxon>
    </lineage>
</organism>
<dbReference type="EMBL" id="BPLR01017074">
    <property type="protein sequence ID" value="GIY88547.1"/>
    <property type="molecule type" value="Genomic_DNA"/>
</dbReference>
<gene>
    <name evidence="1" type="ORF">CEXT_234101</name>
</gene>
<evidence type="ECO:0000313" key="2">
    <source>
        <dbReference type="Proteomes" id="UP001054945"/>
    </source>
</evidence>
<name>A0AAV4X203_CAEEX</name>